<proteinExistence type="predicted"/>
<evidence type="ECO:0000256" key="1">
    <source>
        <dbReference type="SAM" id="MobiDB-lite"/>
    </source>
</evidence>
<organism evidence="2 3">
    <name type="scientific">Methanoculleus chikugoensis</name>
    <dbReference type="NCBI Taxonomy" id="118126"/>
    <lineage>
        <taxon>Archaea</taxon>
        <taxon>Methanobacteriati</taxon>
        <taxon>Methanobacteriota</taxon>
        <taxon>Stenosarchaea group</taxon>
        <taxon>Methanomicrobia</taxon>
        <taxon>Methanomicrobiales</taxon>
        <taxon>Methanomicrobiaceae</taxon>
        <taxon>Methanoculleus</taxon>
    </lineage>
</organism>
<reference evidence="2 3" key="1">
    <citation type="submission" date="2019-06" db="EMBL/GenBank/DDBJ databases">
        <title>Complete genome sequence of Methanoculleus chikugoensis strain MG62.</title>
        <authorList>
            <person name="Asakawa S."/>
            <person name="Dianou D."/>
        </authorList>
    </citation>
    <scope>NUCLEOTIDE SEQUENCE [LARGE SCALE GENOMIC DNA]</scope>
    <source>
        <strain evidence="2 3">MG62</strain>
    </source>
</reference>
<feature type="compositionally biased region" description="Basic and acidic residues" evidence="1">
    <location>
        <begin position="26"/>
        <end position="40"/>
    </location>
</feature>
<keyword evidence="3" id="KW-1185">Reference proteome</keyword>
<protein>
    <submittedName>
        <fullName evidence="2">Uncharacterized protein</fullName>
    </submittedName>
</protein>
<feature type="region of interest" description="Disordered" evidence="1">
    <location>
        <begin position="1"/>
        <end position="40"/>
    </location>
</feature>
<dbReference type="Proteomes" id="UP000824969">
    <property type="component" value="Chromosome"/>
</dbReference>
<sequence>MRIRCSAAVARRHNDRRRGRGGNTLDEQKPDNYADQENDRQVRGGWAWPGWI</sequence>
<gene>
    <name evidence="2" type="ORF">MchiMG62_07960</name>
</gene>
<dbReference type="EMBL" id="AP019781">
    <property type="protein sequence ID" value="BBL67615.1"/>
    <property type="molecule type" value="Genomic_DNA"/>
</dbReference>
<feature type="compositionally biased region" description="Basic residues" evidence="1">
    <location>
        <begin position="10"/>
        <end position="20"/>
    </location>
</feature>
<evidence type="ECO:0000313" key="2">
    <source>
        <dbReference type="EMBL" id="BBL67615.1"/>
    </source>
</evidence>
<accession>A0ABN5XFR8</accession>
<name>A0ABN5XFR8_9EURY</name>
<evidence type="ECO:0000313" key="3">
    <source>
        <dbReference type="Proteomes" id="UP000824969"/>
    </source>
</evidence>